<keyword evidence="4" id="KW-1185">Reference proteome</keyword>
<feature type="signal peptide" evidence="2">
    <location>
        <begin position="1"/>
        <end position="41"/>
    </location>
</feature>
<proteinExistence type="predicted"/>
<evidence type="ECO:0000313" key="4">
    <source>
        <dbReference type="Proteomes" id="UP001499854"/>
    </source>
</evidence>
<sequence length="261" mass="25616">MEHSGLPAVRSRRLTWRATVLGGAVTAAAVAIAAFAPSASAAQVDVKYGGCTSSNPGLAAAPPDYTTKVTLTPQGSDFKTGQAIRITWHYSTSTAPGPVGIPVANVATAKAKILVAGAASSTITTADSAKFPPSPVAAGGTFQIPDMTATFTPTAAGTYTLTPGDNEQDVAQFGVVVNCKASGATAAATITVAAGTGGTTSTSTATSATTTAATATTSTSTLSTLPHTGFDGRWLFGGAGLAAVLGGAGIAATRRRRGSHG</sequence>
<organism evidence="3 4">
    <name type="scientific">Catenulispora subtropica</name>
    <dbReference type="NCBI Taxonomy" id="450798"/>
    <lineage>
        <taxon>Bacteria</taxon>
        <taxon>Bacillati</taxon>
        <taxon>Actinomycetota</taxon>
        <taxon>Actinomycetes</taxon>
        <taxon>Catenulisporales</taxon>
        <taxon>Catenulisporaceae</taxon>
        <taxon>Catenulispora</taxon>
    </lineage>
</organism>
<evidence type="ECO:0000313" key="3">
    <source>
        <dbReference type="EMBL" id="GAA1975865.1"/>
    </source>
</evidence>
<feature type="chain" id="PRO_5046452573" description="LPXTG-motif cell wall anchor domain protein" evidence="2">
    <location>
        <begin position="42"/>
        <end position="261"/>
    </location>
</feature>
<keyword evidence="1" id="KW-0472">Membrane</keyword>
<gene>
    <name evidence="3" type="ORF">GCM10009838_40100</name>
</gene>
<feature type="transmembrane region" description="Helical" evidence="1">
    <location>
        <begin position="234"/>
        <end position="253"/>
    </location>
</feature>
<protein>
    <recommendedName>
        <fullName evidence="5">LPXTG-motif cell wall anchor domain protein</fullName>
    </recommendedName>
</protein>
<keyword evidence="1" id="KW-0812">Transmembrane</keyword>
<dbReference type="Proteomes" id="UP001499854">
    <property type="component" value="Unassembled WGS sequence"/>
</dbReference>
<dbReference type="NCBIfam" id="TIGR01167">
    <property type="entry name" value="LPXTG_anchor"/>
    <property type="match status" value="1"/>
</dbReference>
<keyword evidence="1" id="KW-1133">Transmembrane helix</keyword>
<keyword evidence="2" id="KW-0732">Signal</keyword>
<evidence type="ECO:0000256" key="2">
    <source>
        <dbReference type="SAM" id="SignalP"/>
    </source>
</evidence>
<dbReference type="RefSeq" id="WP_344658583.1">
    <property type="nucleotide sequence ID" value="NZ_BAAAQM010000021.1"/>
</dbReference>
<accession>A0ABN2RWH4</accession>
<dbReference type="EMBL" id="BAAAQM010000021">
    <property type="protein sequence ID" value="GAA1975865.1"/>
    <property type="molecule type" value="Genomic_DNA"/>
</dbReference>
<evidence type="ECO:0008006" key="5">
    <source>
        <dbReference type="Google" id="ProtNLM"/>
    </source>
</evidence>
<evidence type="ECO:0000256" key="1">
    <source>
        <dbReference type="SAM" id="Phobius"/>
    </source>
</evidence>
<comment type="caution">
    <text evidence="3">The sequence shown here is derived from an EMBL/GenBank/DDBJ whole genome shotgun (WGS) entry which is preliminary data.</text>
</comment>
<reference evidence="3 4" key="1">
    <citation type="journal article" date="2019" name="Int. J. Syst. Evol. Microbiol.">
        <title>The Global Catalogue of Microorganisms (GCM) 10K type strain sequencing project: providing services to taxonomists for standard genome sequencing and annotation.</title>
        <authorList>
            <consortium name="The Broad Institute Genomics Platform"/>
            <consortium name="The Broad Institute Genome Sequencing Center for Infectious Disease"/>
            <person name="Wu L."/>
            <person name="Ma J."/>
        </authorList>
    </citation>
    <scope>NUCLEOTIDE SEQUENCE [LARGE SCALE GENOMIC DNA]</scope>
    <source>
        <strain evidence="3 4">JCM 16013</strain>
    </source>
</reference>
<name>A0ABN2RWH4_9ACTN</name>